<dbReference type="InterPro" id="IPR035965">
    <property type="entry name" value="PAS-like_dom_sf"/>
</dbReference>
<evidence type="ECO:0000256" key="2">
    <source>
        <dbReference type="ARBA" id="ARBA00012438"/>
    </source>
</evidence>
<dbReference type="SUPFAM" id="SSF47384">
    <property type="entry name" value="Homodimeric domain of signal transducing histidine kinase"/>
    <property type="match status" value="1"/>
</dbReference>
<dbReference type="InterPro" id="IPR003594">
    <property type="entry name" value="HATPase_dom"/>
</dbReference>
<keyword evidence="11" id="KW-1185">Reference proteome</keyword>
<dbReference type="SUPFAM" id="SSF55785">
    <property type="entry name" value="PYP-like sensor domain (PAS domain)"/>
    <property type="match status" value="1"/>
</dbReference>
<evidence type="ECO:0000256" key="7">
    <source>
        <dbReference type="ARBA" id="ARBA00022840"/>
    </source>
</evidence>
<evidence type="ECO:0000313" key="10">
    <source>
        <dbReference type="EMBL" id="OEF95803.1"/>
    </source>
</evidence>
<dbReference type="InterPro" id="IPR036097">
    <property type="entry name" value="HisK_dim/P_sf"/>
</dbReference>
<dbReference type="CDD" id="cd00082">
    <property type="entry name" value="HisKA"/>
    <property type="match status" value="1"/>
</dbReference>
<keyword evidence="4" id="KW-0808">Transferase</keyword>
<reference evidence="10 11" key="1">
    <citation type="submission" date="2016-09" db="EMBL/GenBank/DDBJ databases">
        <title>Draft genome sequence for the type strain of Desulfuribacillus alkaliarsenatis AHT28, an obligately anaerobic, sulfidogenic bacterium isolated from Russian soda lake sediments.</title>
        <authorList>
            <person name="Abin C.A."/>
            <person name="Hollibaugh J.T."/>
        </authorList>
    </citation>
    <scope>NUCLEOTIDE SEQUENCE [LARGE SCALE GENOMIC DNA]</scope>
    <source>
        <strain evidence="10 11">AHT28</strain>
    </source>
</reference>
<comment type="catalytic activity">
    <reaction evidence="1">
        <text>ATP + protein L-histidine = ADP + protein N-phospho-L-histidine.</text>
        <dbReference type="EC" id="2.7.13.3"/>
    </reaction>
</comment>
<evidence type="ECO:0000313" key="11">
    <source>
        <dbReference type="Proteomes" id="UP000094296"/>
    </source>
</evidence>
<feature type="domain" description="Histidine kinase" evidence="9">
    <location>
        <begin position="149"/>
        <end position="359"/>
    </location>
</feature>
<evidence type="ECO:0000256" key="6">
    <source>
        <dbReference type="ARBA" id="ARBA00022777"/>
    </source>
</evidence>
<keyword evidence="6" id="KW-0418">Kinase</keyword>
<name>A0A1E5FYZ2_9FIRM</name>
<sequence>MKDIRELSEKNIIKLARKSVTQDMDMGFVVMNKEYKVIEINDKAAYYYGLTREQILNVQNGKILNGFPREYLFCKCTLETGIPLKNHVVSWKVGDQKRSFVVDTILIKSRNKQIVGACSLIKDITALKSLELQIQHNERLAMIGQMAAGAAHEIRNPITSVRGFVQLLRRTLQQHEMNKEVGYTDIMLSEIDRITDLINEFLLLSKPREMKVVSCGLNDIIENVKPVISSESLLHDVEVTYELQVNALIRVDRDLLKQVFLNITRNAIEAMANDKGKLHISSTIFEKERMVAINFKDSGPGIPAYMVDKIFDPFFTTKDTGTGLGLPVCQRIVSELGGKIKVVSKGYGTTFSVYLPIEAIEG</sequence>
<dbReference type="Proteomes" id="UP000094296">
    <property type="component" value="Unassembled WGS sequence"/>
</dbReference>
<dbReference type="SMART" id="SM00387">
    <property type="entry name" value="HATPase_c"/>
    <property type="match status" value="1"/>
</dbReference>
<dbReference type="AlphaFoldDB" id="A0A1E5FYZ2"/>
<dbReference type="GO" id="GO:0000155">
    <property type="term" value="F:phosphorelay sensor kinase activity"/>
    <property type="evidence" value="ECO:0007669"/>
    <property type="project" value="InterPro"/>
</dbReference>
<dbReference type="EMBL" id="MIJE01000035">
    <property type="protein sequence ID" value="OEF95803.1"/>
    <property type="molecule type" value="Genomic_DNA"/>
</dbReference>
<keyword evidence="3" id="KW-0597">Phosphoprotein</keyword>
<dbReference type="Pfam" id="PF02518">
    <property type="entry name" value="HATPase_c"/>
    <property type="match status" value="1"/>
</dbReference>
<keyword evidence="8" id="KW-0902">Two-component regulatory system</keyword>
<dbReference type="Pfam" id="PF00512">
    <property type="entry name" value="HisKA"/>
    <property type="match status" value="1"/>
</dbReference>
<dbReference type="Gene3D" id="3.30.450.20">
    <property type="entry name" value="PAS domain"/>
    <property type="match status" value="1"/>
</dbReference>
<dbReference type="PROSITE" id="PS50109">
    <property type="entry name" value="HIS_KIN"/>
    <property type="match status" value="1"/>
</dbReference>
<dbReference type="Gene3D" id="1.10.287.130">
    <property type="match status" value="1"/>
</dbReference>
<evidence type="ECO:0000259" key="9">
    <source>
        <dbReference type="PROSITE" id="PS50109"/>
    </source>
</evidence>
<dbReference type="InterPro" id="IPR004358">
    <property type="entry name" value="Sig_transdc_His_kin-like_C"/>
</dbReference>
<evidence type="ECO:0000256" key="8">
    <source>
        <dbReference type="ARBA" id="ARBA00023012"/>
    </source>
</evidence>
<dbReference type="PANTHER" id="PTHR43065:SF10">
    <property type="entry name" value="PEROXIDE STRESS-ACTIVATED HISTIDINE KINASE MAK3"/>
    <property type="match status" value="1"/>
</dbReference>
<accession>A0A1E5FYZ2</accession>
<dbReference type="STRING" id="766136.BHF68_11535"/>
<dbReference type="InterPro" id="IPR003661">
    <property type="entry name" value="HisK_dim/P_dom"/>
</dbReference>
<dbReference type="PANTHER" id="PTHR43065">
    <property type="entry name" value="SENSOR HISTIDINE KINASE"/>
    <property type="match status" value="1"/>
</dbReference>
<evidence type="ECO:0000256" key="3">
    <source>
        <dbReference type="ARBA" id="ARBA00022553"/>
    </source>
</evidence>
<comment type="caution">
    <text evidence="10">The sequence shown here is derived from an EMBL/GenBank/DDBJ whole genome shotgun (WGS) entry which is preliminary data.</text>
</comment>
<dbReference type="PRINTS" id="PR00344">
    <property type="entry name" value="BCTRLSENSOR"/>
</dbReference>
<dbReference type="InterPro" id="IPR036890">
    <property type="entry name" value="HATPase_C_sf"/>
</dbReference>
<dbReference type="SUPFAM" id="SSF55874">
    <property type="entry name" value="ATPase domain of HSP90 chaperone/DNA topoisomerase II/histidine kinase"/>
    <property type="match status" value="1"/>
</dbReference>
<dbReference type="GO" id="GO:0005524">
    <property type="term" value="F:ATP binding"/>
    <property type="evidence" value="ECO:0007669"/>
    <property type="project" value="UniProtKB-KW"/>
</dbReference>
<dbReference type="InterPro" id="IPR005467">
    <property type="entry name" value="His_kinase_dom"/>
</dbReference>
<evidence type="ECO:0000256" key="1">
    <source>
        <dbReference type="ARBA" id="ARBA00000085"/>
    </source>
</evidence>
<keyword evidence="7" id="KW-0067">ATP-binding</keyword>
<proteinExistence type="predicted"/>
<dbReference type="Gene3D" id="3.30.565.10">
    <property type="entry name" value="Histidine kinase-like ATPase, C-terminal domain"/>
    <property type="match status" value="1"/>
</dbReference>
<protein>
    <recommendedName>
        <fullName evidence="2">histidine kinase</fullName>
        <ecNumber evidence="2">2.7.13.3</ecNumber>
    </recommendedName>
</protein>
<organism evidence="10 11">
    <name type="scientific">Desulfuribacillus alkaliarsenatis</name>
    <dbReference type="NCBI Taxonomy" id="766136"/>
    <lineage>
        <taxon>Bacteria</taxon>
        <taxon>Bacillati</taxon>
        <taxon>Bacillota</taxon>
        <taxon>Desulfuribacillia</taxon>
        <taxon>Desulfuribacillales</taxon>
        <taxon>Desulfuribacillaceae</taxon>
        <taxon>Desulfuribacillus</taxon>
    </lineage>
</organism>
<dbReference type="EC" id="2.7.13.3" evidence="2"/>
<dbReference type="SMART" id="SM00388">
    <property type="entry name" value="HisKA"/>
    <property type="match status" value="1"/>
</dbReference>
<keyword evidence="5" id="KW-0547">Nucleotide-binding</keyword>
<evidence type="ECO:0000256" key="5">
    <source>
        <dbReference type="ARBA" id="ARBA00022741"/>
    </source>
</evidence>
<gene>
    <name evidence="10" type="ORF">BHF68_11535</name>
</gene>
<evidence type="ECO:0000256" key="4">
    <source>
        <dbReference type="ARBA" id="ARBA00022679"/>
    </source>
</evidence>